<dbReference type="EC" id="2.7.7.1" evidence="7"/>
<evidence type="ECO:0000256" key="1">
    <source>
        <dbReference type="ARBA" id="ARBA00022642"/>
    </source>
</evidence>
<dbReference type="InterPro" id="IPR004821">
    <property type="entry name" value="Cyt_trans-like"/>
</dbReference>
<keyword evidence="8" id="KW-0812">Transmembrane</keyword>
<accession>A0A0K0ELY1</accession>
<evidence type="ECO:0000256" key="6">
    <source>
        <dbReference type="ARBA" id="ARBA00023027"/>
    </source>
</evidence>
<keyword evidence="4 7" id="KW-0547">Nucleotide-binding</keyword>
<keyword evidence="2 7" id="KW-0808">Transferase</keyword>
<comment type="catalytic activity">
    <reaction evidence="7">
        <text>beta-nicotinamide D-ribonucleotide + ATP + H(+) = diphosphate + NAD(+)</text>
        <dbReference type="Rhea" id="RHEA:21360"/>
        <dbReference type="ChEBI" id="CHEBI:14649"/>
        <dbReference type="ChEBI" id="CHEBI:15378"/>
        <dbReference type="ChEBI" id="CHEBI:30616"/>
        <dbReference type="ChEBI" id="CHEBI:33019"/>
        <dbReference type="ChEBI" id="CHEBI:57540"/>
        <dbReference type="EC" id="2.7.7.1"/>
    </reaction>
</comment>
<dbReference type="Pfam" id="PF01467">
    <property type="entry name" value="CTP_transf_like"/>
    <property type="match status" value="1"/>
</dbReference>
<dbReference type="InterPro" id="IPR005248">
    <property type="entry name" value="NadD/NMNAT"/>
</dbReference>
<keyword evidence="10" id="KW-1185">Reference proteome</keyword>
<proteinExistence type="inferred from homology"/>
<dbReference type="PANTHER" id="PTHR12039:SF0">
    <property type="entry name" value="NICOTINAMIDE-NUCLEOTIDE ADENYLYLTRANSFERASE"/>
    <property type="match status" value="1"/>
</dbReference>
<comment type="similarity">
    <text evidence="7">Belongs to the eukaryotic NMN adenylyltransferase family.</text>
</comment>
<dbReference type="AlphaFoldDB" id="A0A0K0ELY1"/>
<evidence type="ECO:0000256" key="2">
    <source>
        <dbReference type="ARBA" id="ARBA00022679"/>
    </source>
</evidence>
<keyword evidence="1 7" id="KW-0662">Pyridine nucleotide biosynthesis</keyword>
<name>A0A0K0ELY1_STRER</name>
<sequence length="245" mass="28266">MITNIQRFGLSIFFLFVSFLSIMISNRTKVILLSCGTFNPPTYGHLRMMEGAKDYIEKITGCSVIKGFLSPVSDYYKKKGRISSKHRIKMLDLALQNSSWLSVHTWEAKRDTWSRSIEVISQLYKEYSDIKELKIALVCGGDVFDSFTIIQPNGERLWNIEDIDYFASNGLICQCRPNSSINETIKKLNLEKYINNNLFIFNDDVFPNDISSTRVREGIKKGFSVKYTIPDNVLEYILSNNLYKE</sequence>
<dbReference type="InterPro" id="IPR014729">
    <property type="entry name" value="Rossmann-like_a/b/a_fold"/>
</dbReference>
<evidence type="ECO:0000259" key="9">
    <source>
        <dbReference type="Pfam" id="PF01467"/>
    </source>
</evidence>
<dbReference type="Proteomes" id="UP000035681">
    <property type="component" value="Unplaced"/>
</dbReference>
<feature type="transmembrane region" description="Helical" evidence="8">
    <location>
        <begin position="7"/>
        <end position="25"/>
    </location>
</feature>
<keyword evidence="6 7" id="KW-0520">NAD</keyword>
<keyword evidence="5 7" id="KW-0067">ATP-binding</keyword>
<comment type="pathway">
    <text evidence="7">Cofactor biosynthesis; NAD(+) biosynthesis; NAD(+) from nicotinamide D-ribonucleotide: step 1/1.</text>
</comment>
<comment type="catalytic activity">
    <reaction evidence="7">
        <text>nicotinate beta-D-ribonucleotide + ATP + H(+) = deamido-NAD(+) + diphosphate</text>
        <dbReference type="Rhea" id="RHEA:22860"/>
        <dbReference type="ChEBI" id="CHEBI:15378"/>
        <dbReference type="ChEBI" id="CHEBI:30616"/>
        <dbReference type="ChEBI" id="CHEBI:33019"/>
        <dbReference type="ChEBI" id="CHEBI:57502"/>
        <dbReference type="ChEBI" id="CHEBI:58437"/>
        <dbReference type="EC" id="2.7.7.18"/>
    </reaction>
</comment>
<evidence type="ECO:0000256" key="8">
    <source>
        <dbReference type="SAM" id="Phobius"/>
    </source>
</evidence>
<dbReference type="Gene3D" id="3.40.50.620">
    <property type="entry name" value="HUPs"/>
    <property type="match status" value="1"/>
</dbReference>
<dbReference type="STRING" id="6248.A0A0K0ELY1"/>
<keyword evidence="8" id="KW-1133">Transmembrane helix</keyword>
<evidence type="ECO:0000256" key="5">
    <source>
        <dbReference type="ARBA" id="ARBA00022840"/>
    </source>
</evidence>
<protein>
    <recommendedName>
        <fullName evidence="7">Nicotinamide-nucleotide adenylyltransferase</fullName>
        <ecNumber evidence="7">2.7.7.1</ecNumber>
        <ecNumber evidence="7">2.7.7.18</ecNumber>
    </recommendedName>
</protein>
<dbReference type="SUPFAM" id="SSF52374">
    <property type="entry name" value="Nucleotidylyl transferase"/>
    <property type="match status" value="1"/>
</dbReference>
<evidence type="ECO:0000313" key="10">
    <source>
        <dbReference type="Proteomes" id="UP000035681"/>
    </source>
</evidence>
<dbReference type="PANTHER" id="PTHR12039">
    <property type="entry name" value="NICOTINAMIDE MONONUCLEOTIDE ADENYLYLTRANSFERASE"/>
    <property type="match status" value="1"/>
</dbReference>
<dbReference type="NCBIfam" id="TIGR00482">
    <property type="entry name" value="nicotinate (nicotinamide) nucleotide adenylyltransferase"/>
    <property type="match status" value="1"/>
</dbReference>
<feature type="domain" description="Cytidyltransferase-like" evidence="9">
    <location>
        <begin position="35"/>
        <end position="217"/>
    </location>
</feature>
<evidence type="ECO:0000256" key="4">
    <source>
        <dbReference type="ARBA" id="ARBA00022741"/>
    </source>
</evidence>
<evidence type="ECO:0000256" key="7">
    <source>
        <dbReference type="RuleBase" id="RU362021"/>
    </source>
</evidence>
<dbReference type="UniPathway" id="UPA00253">
    <property type="reaction ID" value="UER00600"/>
</dbReference>
<organism evidence="11">
    <name type="scientific">Strongyloides stercoralis</name>
    <name type="common">Threadworm</name>
    <dbReference type="NCBI Taxonomy" id="6248"/>
    <lineage>
        <taxon>Eukaryota</taxon>
        <taxon>Metazoa</taxon>
        <taxon>Ecdysozoa</taxon>
        <taxon>Nematoda</taxon>
        <taxon>Chromadorea</taxon>
        <taxon>Rhabditida</taxon>
        <taxon>Tylenchina</taxon>
        <taxon>Panagrolaimomorpha</taxon>
        <taxon>Strongyloidoidea</taxon>
        <taxon>Strongyloididae</taxon>
        <taxon>Strongyloides</taxon>
    </lineage>
</organism>
<dbReference type="InterPro" id="IPR051182">
    <property type="entry name" value="Euk_NMN_adenylyltrnsfrase"/>
</dbReference>
<reference evidence="11" key="1">
    <citation type="submission" date="2015-08" db="UniProtKB">
        <authorList>
            <consortium name="WormBaseParasite"/>
        </authorList>
    </citation>
    <scope>IDENTIFICATION</scope>
</reference>
<dbReference type="WBParaSite" id="SSTP_0001046900.1">
    <property type="protein sequence ID" value="SSTP_0001046900.1"/>
    <property type="gene ID" value="SSTP_0001046900"/>
</dbReference>
<dbReference type="GO" id="GO:0004515">
    <property type="term" value="F:nicotinate-nucleotide adenylyltransferase activity"/>
    <property type="evidence" value="ECO:0007669"/>
    <property type="project" value="UniProtKB-EC"/>
</dbReference>
<evidence type="ECO:0000313" key="11">
    <source>
        <dbReference type="WBParaSite" id="SSTP_0001046900.1"/>
    </source>
</evidence>
<keyword evidence="8" id="KW-0472">Membrane</keyword>
<dbReference type="GO" id="GO:0005524">
    <property type="term" value="F:ATP binding"/>
    <property type="evidence" value="ECO:0007669"/>
    <property type="project" value="UniProtKB-KW"/>
</dbReference>
<evidence type="ECO:0000256" key="3">
    <source>
        <dbReference type="ARBA" id="ARBA00022695"/>
    </source>
</evidence>
<dbReference type="EC" id="2.7.7.18" evidence="7"/>
<keyword evidence="3 7" id="KW-0548">Nucleotidyltransferase</keyword>
<dbReference type="GO" id="GO:0000309">
    <property type="term" value="F:nicotinamide-nucleotide adenylyltransferase activity"/>
    <property type="evidence" value="ECO:0007669"/>
    <property type="project" value="UniProtKB-EC"/>
</dbReference>
<dbReference type="WBParaSite" id="TCONS_00000019.p1">
    <property type="protein sequence ID" value="TCONS_00000019.p1"/>
    <property type="gene ID" value="XLOC_000017"/>
</dbReference>
<dbReference type="GO" id="GO:0009435">
    <property type="term" value="P:NAD+ biosynthetic process"/>
    <property type="evidence" value="ECO:0007669"/>
    <property type="project" value="UniProtKB-UniPathway"/>
</dbReference>